<dbReference type="EMBL" id="LAZR01001100">
    <property type="protein sequence ID" value="KKN50689.1"/>
    <property type="molecule type" value="Genomic_DNA"/>
</dbReference>
<reference evidence="2" key="1">
    <citation type="journal article" date="2015" name="Nature">
        <title>Complex archaea that bridge the gap between prokaryotes and eukaryotes.</title>
        <authorList>
            <person name="Spang A."/>
            <person name="Saw J.H."/>
            <person name="Jorgensen S.L."/>
            <person name="Zaremba-Niedzwiedzka K."/>
            <person name="Martijn J."/>
            <person name="Lind A.E."/>
            <person name="van Eijk R."/>
            <person name="Schleper C."/>
            <person name="Guy L."/>
            <person name="Ettema T.J."/>
        </authorList>
    </citation>
    <scope>NUCLEOTIDE SEQUENCE</scope>
</reference>
<keyword evidence="1" id="KW-1133">Transmembrane helix</keyword>
<evidence type="ECO:0000256" key="1">
    <source>
        <dbReference type="SAM" id="Phobius"/>
    </source>
</evidence>
<name>A0A0F9R7E3_9ZZZZ</name>
<evidence type="ECO:0000313" key="2">
    <source>
        <dbReference type="EMBL" id="KKN50689.1"/>
    </source>
</evidence>
<comment type="caution">
    <text evidence="2">The sequence shown here is derived from an EMBL/GenBank/DDBJ whole genome shotgun (WGS) entry which is preliminary data.</text>
</comment>
<feature type="transmembrane region" description="Helical" evidence="1">
    <location>
        <begin position="12"/>
        <end position="33"/>
    </location>
</feature>
<gene>
    <name evidence="2" type="ORF">LCGC14_0630380</name>
</gene>
<protein>
    <submittedName>
        <fullName evidence="2">Uncharacterized protein</fullName>
    </submittedName>
</protein>
<dbReference type="AlphaFoldDB" id="A0A0F9R7E3"/>
<keyword evidence="1" id="KW-0472">Membrane</keyword>
<keyword evidence="1" id="KW-0812">Transmembrane</keyword>
<proteinExistence type="predicted"/>
<sequence>MIASRQRTVSEYYLAGLTIVMIAERLSLSLATISKDLKTLKQLWASENIRLRERYVKRELARLSNLEQYAIEHLAEPEEIFNATGDLVSGPNPVKFIQAMLKIIKRRSMLLGLDAPIRLELDATQGSEDIVARSATMSDLEIKMVLKRSLTIRAQLSKGTKSKNVIDISPSQSI</sequence>
<organism evidence="2">
    <name type="scientific">marine sediment metagenome</name>
    <dbReference type="NCBI Taxonomy" id="412755"/>
    <lineage>
        <taxon>unclassified sequences</taxon>
        <taxon>metagenomes</taxon>
        <taxon>ecological metagenomes</taxon>
    </lineage>
</organism>
<accession>A0A0F9R7E3</accession>